<keyword evidence="2" id="KW-1185">Reference proteome</keyword>
<dbReference type="AlphaFoldDB" id="A0A2G5T1Q3"/>
<evidence type="ECO:0000313" key="2">
    <source>
        <dbReference type="Proteomes" id="UP000230233"/>
    </source>
</evidence>
<accession>A0A2G5T1Q3</accession>
<dbReference type="EMBL" id="PDUG01000006">
    <property type="protein sequence ID" value="PIC21197.1"/>
    <property type="molecule type" value="Genomic_DNA"/>
</dbReference>
<gene>
    <name evidence="1" type="primary">Cni-Y66C5A.1</name>
    <name evidence="1" type="synonym">Cnig_chr_X.g26126</name>
    <name evidence="1" type="ORF">B9Z55_026126</name>
</gene>
<name>A0A2G5T1Q3_9PELO</name>
<evidence type="ECO:0000313" key="1">
    <source>
        <dbReference type="EMBL" id="PIC21197.1"/>
    </source>
</evidence>
<sequence>MSNSLQELHRLLTESLQRDDEMIENLKVFTQNAEQTTVKKHQVKVNQNLSLDELMGALKECMTDSIETIECIIEEQKDSENTTAMISDEEQT</sequence>
<comment type="caution">
    <text evidence="1">The sequence shown here is derived from an EMBL/GenBank/DDBJ whole genome shotgun (WGS) entry which is preliminary data.</text>
</comment>
<proteinExistence type="predicted"/>
<protein>
    <submittedName>
        <fullName evidence="1">Uncharacterized protein</fullName>
    </submittedName>
</protein>
<organism evidence="1 2">
    <name type="scientific">Caenorhabditis nigoni</name>
    <dbReference type="NCBI Taxonomy" id="1611254"/>
    <lineage>
        <taxon>Eukaryota</taxon>
        <taxon>Metazoa</taxon>
        <taxon>Ecdysozoa</taxon>
        <taxon>Nematoda</taxon>
        <taxon>Chromadorea</taxon>
        <taxon>Rhabditida</taxon>
        <taxon>Rhabditina</taxon>
        <taxon>Rhabditomorpha</taxon>
        <taxon>Rhabditoidea</taxon>
        <taxon>Rhabditidae</taxon>
        <taxon>Peloderinae</taxon>
        <taxon>Caenorhabditis</taxon>
    </lineage>
</organism>
<dbReference type="Proteomes" id="UP000230233">
    <property type="component" value="Chromosome X"/>
</dbReference>
<dbReference type="OrthoDB" id="10325292at2759"/>
<reference evidence="2" key="1">
    <citation type="submission" date="2017-10" db="EMBL/GenBank/DDBJ databases">
        <title>Rapid genome shrinkage in a self-fertile nematode reveals novel sperm competition proteins.</title>
        <authorList>
            <person name="Yin D."/>
            <person name="Schwarz E.M."/>
            <person name="Thomas C.G."/>
            <person name="Felde R.L."/>
            <person name="Korf I.F."/>
            <person name="Cutter A.D."/>
            <person name="Schartner C.M."/>
            <person name="Ralston E.J."/>
            <person name="Meyer B.J."/>
            <person name="Haag E.S."/>
        </authorList>
    </citation>
    <scope>NUCLEOTIDE SEQUENCE [LARGE SCALE GENOMIC DNA]</scope>
    <source>
        <strain evidence="2">JU1422</strain>
    </source>
</reference>